<dbReference type="SMART" id="SM00729">
    <property type="entry name" value="Elp3"/>
    <property type="match status" value="1"/>
</dbReference>
<dbReference type="EMBL" id="VXAG01000041">
    <property type="protein sequence ID" value="NXJ74741.1"/>
    <property type="molecule type" value="Genomic_DNA"/>
</dbReference>
<evidence type="ECO:0000256" key="1">
    <source>
        <dbReference type="ARBA" id="ARBA00006100"/>
    </source>
</evidence>
<evidence type="ECO:0000256" key="2">
    <source>
        <dbReference type="ARBA" id="ARBA00045130"/>
    </source>
</evidence>
<feature type="non-terminal residue" evidence="5">
    <location>
        <position position="1"/>
    </location>
</feature>
<proteinExistence type="inferred from homology"/>
<dbReference type="SFLD" id="SFLDS00029">
    <property type="entry name" value="Radical_SAM"/>
    <property type="match status" value="2"/>
</dbReference>
<comment type="function">
    <text evidence="2 3">May be a heme chaperone, appears to bind heme. Homologous bacterial proteins do not have oxygen-independent coproporphyrinogen-III oxidase activity. Binds 1 [4Fe-4S] cluster. The cluster is coordinated with 3 cysteines and an exchangeable S-adenosyl-L-methionine.</text>
</comment>
<keyword evidence="6" id="KW-1185">Reference proteome</keyword>
<dbReference type="SFLD" id="SFLDG01065">
    <property type="entry name" value="anaerobic_coproporphyrinogen-I"/>
    <property type="match status" value="2"/>
</dbReference>
<comment type="subcellular location">
    <subcellularLocation>
        <location evidence="3">Mitochondrion</location>
    </subcellularLocation>
</comment>
<evidence type="ECO:0000313" key="5">
    <source>
        <dbReference type="EMBL" id="NXJ74741.1"/>
    </source>
</evidence>
<dbReference type="CDD" id="cd01335">
    <property type="entry name" value="Radical_SAM"/>
    <property type="match status" value="1"/>
</dbReference>
<dbReference type="InterPro" id="IPR058240">
    <property type="entry name" value="rSAM_sf"/>
</dbReference>
<dbReference type="InterPro" id="IPR034505">
    <property type="entry name" value="Coproporphyrinogen-III_oxidase"/>
</dbReference>
<dbReference type="GO" id="GO:0005739">
    <property type="term" value="C:mitochondrion"/>
    <property type="evidence" value="ECO:0007669"/>
    <property type="project" value="UniProtKB-SubCell"/>
</dbReference>
<dbReference type="PANTHER" id="PTHR13932:SF5">
    <property type="entry name" value="RADICAL S-ADENOSYL METHIONINE DOMAIN-CONTAINING PROTEIN 1, MITOCHONDRIAL"/>
    <property type="match status" value="1"/>
</dbReference>
<feature type="non-terminal residue" evidence="5">
    <location>
        <position position="417"/>
    </location>
</feature>
<comment type="caution">
    <text evidence="5">The sequence shown here is derived from an EMBL/GenBank/DDBJ whole genome shotgun (WGS) entry which is preliminary data.</text>
</comment>
<keyword evidence="3" id="KW-0408">Iron</keyword>
<dbReference type="InterPro" id="IPR023404">
    <property type="entry name" value="rSAM_horseshoe"/>
</dbReference>
<keyword evidence="3" id="KW-0479">Metal-binding</keyword>
<dbReference type="Pfam" id="PF04055">
    <property type="entry name" value="Radical_SAM"/>
    <property type="match status" value="1"/>
</dbReference>
<keyword evidence="3" id="KW-0809">Transit peptide</keyword>
<gene>
    <name evidence="5" type="primary">Rsad1</name>
    <name evidence="5" type="ORF">TROMEL_R01629</name>
</gene>
<keyword evidence="3" id="KW-0949">S-adenosyl-L-methionine</keyword>
<keyword evidence="3" id="KW-0411">Iron-sulfur</keyword>
<keyword evidence="3" id="KW-0496">Mitochondrion</keyword>
<accession>A0A7L0DVU4</accession>
<dbReference type="PANTHER" id="PTHR13932">
    <property type="entry name" value="COPROPORPHYRINIGEN III OXIDASE"/>
    <property type="match status" value="1"/>
</dbReference>
<dbReference type="SUPFAM" id="SSF102114">
    <property type="entry name" value="Radical SAM enzymes"/>
    <property type="match status" value="1"/>
</dbReference>
<dbReference type="GO" id="GO:0051539">
    <property type="term" value="F:4 iron, 4 sulfur cluster binding"/>
    <property type="evidence" value="ECO:0007669"/>
    <property type="project" value="UniProtKB-UniRule"/>
</dbReference>
<dbReference type="InterPro" id="IPR004559">
    <property type="entry name" value="HemW-like"/>
</dbReference>
<dbReference type="NCBIfam" id="TIGR00539">
    <property type="entry name" value="hemN_rel"/>
    <property type="match status" value="1"/>
</dbReference>
<protein>
    <recommendedName>
        <fullName evidence="3">Radical S-adenosyl methionine domain-containing protein</fullName>
    </recommendedName>
</protein>
<sequence>PTLCPQWPYCRKRCSYCNFNTYVVPVVDEAAVRSSLVREARTLLRLSQVQSVTSVFFGGGTPSLASPRTVAAVLEAVAEAAHLPAGAEVTLEANPSSASAPRLAGFRAAGVNRLSIGVQSLDDAELRLLGREHTAAEARGAVEAAQGLFPGRTSLDLIFGLPGQSRGAWAQGLEAALGLCDDHISLYQLTLERGTALAAQVWGGALPTPPQDLLADMYETARTMLAAAGFRHYEVSNFARKGALSTHNLSYWRAEQYIGVGPGAHGRFVPRGEGGRSREARVQMLEPDAWMRAVQSQGHGTRRRAVLSPLEQLEEVLALGLRTDEGITREVSDRPWGDPAGTCHSPPIANDPLSQRWGHFSPHLSLEAVFGEPGEEAQALQEQGWLLLDGGGLRCTWAGLALLDSLLPGLVCQLQRR</sequence>
<dbReference type="SFLD" id="SFLDF00562">
    <property type="entry name" value="HemN-like__clustered_with_heat"/>
    <property type="match status" value="1"/>
</dbReference>
<comment type="similarity">
    <text evidence="1">Belongs to the anaerobic coproporphyrinogen-III oxidase family. HemW subfamily.</text>
</comment>
<dbReference type="InterPro" id="IPR006638">
    <property type="entry name" value="Elp3/MiaA/NifB-like_rSAM"/>
</dbReference>
<keyword evidence="3" id="KW-0349">Heme</keyword>
<dbReference type="OrthoDB" id="431409at2759"/>
<dbReference type="Proteomes" id="UP000550660">
    <property type="component" value="Unassembled WGS sequence"/>
</dbReference>
<dbReference type="AlphaFoldDB" id="A0A7L0DVU4"/>
<name>A0A7L0DVU4_TROML</name>
<dbReference type="Gene3D" id="3.80.30.20">
    <property type="entry name" value="tm_1862 like domain"/>
    <property type="match status" value="1"/>
</dbReference>
<dbReference type="SFLD" id="SFLDF00288">
    <property type="entry name" value="HemN-like__clustered_with_nucl"/>
    <property type="match status" value="1"/>
</dbReference>
<feature type="domain" description="Radical SAM core" evidence="4">
    <location>
        <begin position="1"/>
        <end position="231"/>
    </location>
</feature>
<keyword evidence="3" id="KW-0143">Chaperone</keyword>
<evidence type="ECO:0000313" key="6">
    <source>
        <dbReference type="Proteomes" id="UP000550660"/>
    </source>
</evidence>
<dbReference type="InterPro" id="IPR007197">
    <property type="entry name" value="rSAM"/>
</dbReference>
<reference evidence="5 6" key="1">
    <citation type="submission" date="2019-09" db="EMBL/GenBank/DDBJ databases">
        <title>Bird 10,000 Genomes (B10K) Project - Family phase.</title>
        <authorList>
            <person name="Zhang G."/>
        </authorList>
    </citation>
    <scope>NUCLEOTIDE SEQUENCE [LARGE SCALE GENOMIC DNA]</scope>
    <source>
        <strain evidence="5">B10K-DU-007-40</strain>
        <tissue evidence="5">Mixed tissue sample</tissue>
    </source>
</reference>
<dbReference type="GO" id="GO:0004109">
    <property type="term" value="F:coproporphyrinogen oxidase activity"/>
    <property type="evidence" value="ECO:0007669"/>
    <property type="project" value="InterPro"/>
</dbReference>
<evidence type="ECO:0000259" key="4">
    <source>
        <dbReference type="PROSITE" id="PS51918"/>
    </source>
</evidence>
<dbReference type="PROSITE" id="PS51918">
    <property type="entry name" value="RADICAL_SAM"/>
    <property type="match status" value="1"/>
</dbReference>
<evidence type="ECO:0000256" key="3">
    <source>
        <dbReference type="RuleBase" id="RU364116"/>
    </source>
</evidence>
<keyword evidence="3" id="KW-0004">4Fe-4S</keyword>
<organism evidence="5 6">
    <name type="scientific">Trogon melanurus</name>
    <name type="common">Black-tailed trogon</name>
    <dbReference type="NCBI Taxonomy" id="56311"/>
    <lineage>
        <taxon>Eukaryota</taxon>
        <taxon>Metazoa</taxon>
        <taxon>Chordata</taxon>
        <taxon>Craniata</taxon>
        <taxon>Vertebrata</taxon>
        <taxon>Euteleostomi</taxon>
        <taxon>Archelosauria</taxon>
        <taxon>Archosauria</taxon>
        <taxon>Dinosauria</taxon>
        <taxon>Saurischia</taxon>
        <taxon>Theropoda</taxon>
        <taxon>Coelurosauria</taxon>
        <taxon>Aves</taxon>
        <taxon>Neognathae</taxon>
        <taxon>Neoaves</taxon>
        <taxon>Telluraves</taxon>
        <taxon>Coraciimorphae</taxon>
        <taxon>Trogoniformes</taxon>
        <taxon>Trogonidae</taxon>
        <taxon>Trogon</taxon>
    </lineage>
</organism>
<dbReference type="GO" id="GO:0006779">
    <property type="term" value="P:porphyrin-containing compound biosynthetic process"/>
    <property type="evidence" value="ECO:0007669"/>
    <property type="project" value="InterPro"/>
</dbReference>
<dbReference type="GO" id="GO:0046872">
    <property type="term" value="F:metal ion binding"/>
    <property type="evidence" value="ECO:0007669"/>
    <property type="project" value="UniProtKB-UniRule"/>
</dbReference>